<dbReference type="SUPFAM" id="SSF52540">
    <property type="entry name" value="P-loop containing nucleoside triphosphate hydrolases"/>
    <property type="match status" value="1"/>
</dbReference>
<dbReference type="Gene3D" id="3.40.50.300">
    <property type="entry name" value="P-loop containing nucleotide triphosphate hydrolases"/>
    <property type="match status" value="1"/>
</dbReference>
<evidence type="ECO:0000313" key="1">
    <source>
        <dbReference type="EMBL" id="QJA82056.1"/>
    </source>
</evidence>
<gene>
    <name evidence="1" type="ORF">MM415A00447_0002</name>
</gene>
<protein>
    <submittedName>
        <fullName evidence="1">Putative ATPase domain containing protein</fullName>
    </submittedName>
</protein>
<dbReference type="Pfam" id="PF13481">
    <property type="entry name" value="AAA_25"/>
    <property type="match status" value="1"/>
</dbReference>
<reference evidence="1" key="1">
    <citation type="submission" date="2020-03" db="EMBL/GenBank/DDBJ databases">
        <title>The deep terrestrial virosphere.</title>
        <authorList>
            <person name="Holmfeldt K."/>
            <person name="Nilsson E."/>
            <person name="Simone D."/>
            <person name="Lopez-Fernandez M."/>
            <person name="Wu X."/>
            <person name="de Brujin I."/>
            <person name="Lundin D."/>
            <person name="Andersson A."/>
            <person name="Bertilsson S."/>
            <person name="Dopson M."/>
        </authorList>
    </citation>
    <scope>NUCLEOTIDE SEQUENCE</scope>
    <source>
        <strain evidence="1">MM415A00447</strain>
    </source>
</reference>
<organism evidence="1">
    <name type="scientific">viral metagenome</name>
    <dbReference type="NCBI Taxonomy" id="1070528"/>
    <lineage>
        <taxon>unclassified sequences</taxon>
        <taxon>metagenomes</taxon>
        <taxon>organismal metagenomes</taxon>
    </lineage>
</organism>
<dbReference type="InterPro" id="IPR027417">
    <property type="entry name" value="P-loop_NTPase"/>
</dbReference>
<dbReference type="EMBL" id="MT142478">
    <property type="protein sequence ID" value="QJA82056.1"/>
    <property type="molecule type" value="Genomic_DNA"/>
</dbReference>
<sequence>MFGPPKKGKSIVLNQLALAVTHGKDWLGFKTNPKKVLYMNFEVGHKSWQRRLRKYCSGSGLPLTNNLLLVSDLMGVRLDTPTGQAELEKLVAIHKPHLVIFDPFKKIISASSTNEESVLVATDFCDKLIFNYGCSIFICHHTRKSKVVQGGVLDLGAQEMTGTYHMAQWVDSIVSLIPVAQDKVRLEFECRHGEDIIMPVNLVLNRQLAGFDVVP</sequence>
<accession>A0A6M3KJ51</accession>
<dbReference type="AlphaFoldDB" id="A0A6M3KJ51"/>
<proteinExistence type="predicted"/>
<name>A0A6M3KJ51_9ZZZZ</name>